<feature type="domain" description="YdbS-like PH" evidence="2">
    <location>
        <begin position="83"/>
        <end position="162"/>
    </location>
</feature>
<keyword evidence="1" id="KW-1133">Transmembrane helix</keyword>
<evidence type="ECO:0000259" key="2">
    <source>
        <dbReference type="Pfam" id="PF03703"/>
    </source>
</evidence>
<proteinExistence type="predicted"/>
<dbReference type="Proteomes" id="UP001595887">
    <property type="component" value="Unassembled WGS sequence"/>
</dbReference>
<keyword evidence="4" id="KW-1185">Reference proteome</keyword>
<dbReference type="Pfam" id="PF03703">
    <property type="entry name" value="bPH_2"/>
    <property type="match status" value="1"/>
</dbReference>
<keyword evidence="1" id="KW-0812">Transmembrane</keyword>
<dbReference type="InterPro" id="IPR005182">
    <property type="entry name" value="YdbS-like_PH"/>
</dbReference>
<comment type="caution">
    <text evidence="3">The sequence shown here is derived from an EMBL/GenBank/DDBJ whole genome shotgun (WGS) entry which is preliminary data.</text>
</comment>
<gene>
    <name evidence="3" type="ORF">ACFOWX_03260</name>
</gene>
<sequence>MTEADIAPILSDAPNAPQSGDALTPIDPRDVPVTRIGYAIMMVPLMIGAGVLEIAQLLPPGVIFVPVLLLSIFLIFIFPPRQYRRWGYHMAADRIRIVRGYMFYSDTVVPFGRVQHIDVSQGPIERQYGIATLTLHTAGNYNSSVHLPSLAHEDALALREEIRAHIKRDTL</sequence>
<name>A0ABV8RDX2_9SPHN</name>
<evidence type="ECO:0000256" key="1">
    <source>
        <dbReference type="SAM" id="Phobius"/>
    </source>
</evidence>
<feature type="transmembrane region" description="Helical" evidence="1">
    <location>
        <begin position="36"/>
        <end position="55"/>
    </location>
</feature>
<dbReference type="EMBL" id="JBHSDH010000012">
    <property type="protein sequence ID" value="MFC4291428.1"/>
    <property type="molecule type" value="Genomic_DNA"/>
</dbReference>
<dbReference type="RefSeq" id="WP_381421269.1">
    <property type="nucleotide sequence ID" value="NZ_JBHSDH010000012.1"/>
</dbReference>
<organism evidence="3 4">
    <name type="scientific">Sphingorhabdus arenilitoris</name>
    <dbReference type="NCBI Taxonomy" id="1490041"/>
    <lineage>
        <taxon>Bacteria</taxon>
        <taxon>Pseudomonadati</taxon>
        <taxon>Pseudomonadota</taxon>
        <taxon>Alphaproteobacteria</taxon>
        <taxon>Sphingomonadales</taxon>
        <taxon>Sphingomonadaceae</taxon>
        <taxon>Sphingorhabdus</taxon>
    </lineage>
</organism>
<evidence type="ECO:0000313" key="4">
    <source>
        <dbReference type="Proteomes" id="UP001595887"/>
    </source>
</evidence>
<dbReference type="PANTHER" id="PTHR34473:SF3">
    <property type="entry name" value="TRANSMEMBRANE PROTEIN-RELATED"/>
    <property type="match status" value="1"/>
</dbReference>
<protein>
    <submittedName>
        <fullName evidence="3">PH domain-containing protein</fullName>
    </submittedName>
</protein>
<dbReference type="PANTHER" id="PTHR34473">
    <property type="entry name" value="UPF0699 TRANSMEMBRANE PROTEIN YDBS"/>
    <property type="match status" value="1"/>
</dbReference>
<reference evidence="4" key="1">
    <citation type="journal article" date="2019" name="Int. J. Syst. Evol. Microbiol.">
        <title>The Global Catalogue of Microorganisms (GCM) 10K type strain sequencing project: providing services to taxonomists for standard genome sequencing and annotation.</title>
        <authorList>
            <consortium name="The Broad Institute Genomics Platform"/>
            <consortium name="The Broad Institute Genome Sequencing Center for Infectious Disease"/>
            <person name="Wu L."/>
            <person name="Ma J."/>
        </authorList>
    </citation>
    <scope>NUCLEOTIDE SEQUENCE [LARGE SCALE GENOMIC DNA]</scope>
    <source>
        <strain evidence="4">CECT 8531</strain>
    </source>
</reference>
<evidence type="ECO:0000313" key="3">
    <source>
        <dbReference type="EMBL" id="MFC4291428.1"/>
    </source>
</evidence>
<keyword evidence="1" id="KW-0472">Membrane</keyword>
<feature type="transmembrane region" description="Helical" evidence="1">
    <location>
        <begin position="61"/>
        <end position="78"/>
    </location>
</feature>
<accession>A0ABV8RDX2</accession>